<evidence type="ECO:0000313" key="10">
    <source>
        <dbReference type="WBParaSite" id="SBAD_0001325001-mRNA-1"/>
    </source>
</evidence>
<organism evidence="10">
    <name type="scientific">Soboliphyme baturini</name>
    <dbReference type="NCBI Taxonomy" id="241478"/>
    <lineage>
        <taxon>Eukaryota</taxon>
        <taxon>Metazoa</taxon>
        <taxon>Ecdysozoa</taxon>
        <taxon>Nematoda</taxon>
        <taxon>Enoplea</taxon>
        <taxon>Dorylaimia</taxon>
        <taxon>Dioctophymatida</taxon>
        <taxon>Dioctophymatoidea</taxon>
        <taxon>Soboliphymatidae</taxon>
        <taxon>Soboliphyme</taxon>
    </lineage>
</organism>
<keyword evidence="6" id="KW-0812">Transmembrane</keyword>
<evidence type="ECO:0000313" key="9">
    <source>
        <dbReference type="Proteomes" id="UP000270296"/>
    </source>
</evidence>
<proteinExistence type="inferred from homology"/>
<evidence type="ECO:0000256" key="1">
    <source>
        <dbReference type="ARBA" id="ARBA00022723"/>
    </source>
</evidence>
<evidence type="ECO:0000259" key="7">
    <source>
        <dbReference type="PROSITE" id="PS50157"/>
    </source>
</evidence>
<keyword evidence="6" id="KW-1133">Transmembrane helix</keyword>
<evidence type="ECO:0000256" key="3">
    <source>
        <dbReference type="ARBA" id="ARBA00022833"/>
    </source>
</evidence>
<dbReference type="GO" id="GO:0008270">
    <property type="term" value="F:zinc ion binding"/>
    <property type="evidence" value="ECO:0007669"/>
    <property type="project" value="UniProtKB-KW"/>
</dbReference>
<evidence type="ECO:0000256" key="2">
    <source>
        <dbReference type="ARBA" id="ARBA00022771"/>
    </source>
</evidence>
<evidence type="ECO:0000256" key="4">
    <source>
        <dbReference type="ARBA" id="ARBA00034119"/>
    </source>
</evidence>
<keyword evidence="2 5" id="KW-0863">Zinc-finger</keyword>
<dbReference type="InterPro" id="IPR036236">
    <property type="entry name" value="Znf_C2H2_sf"/>
</dbReference>
<accession>A0A183JAD9</accession>
<dbReference type="PANTHER" id="PTHR13267">
    <property type="entry name" value="ZINC FINGER PROTEIN 277"/>
    <property type="match status" value="1"/>
</dbReference>
<dbReference type="OrthoDB" id="278606at2759"/>
<dbReference type="WBParaSite" id="SBAD_0001325001-mRNA-1">
    <property type="protein sequence ID" value="SBAD_0001325001-mRNA-1"/>
    <property type="gene ID" value="SBAD_0001325001"/>
</dbReference>
<name>A0A183JAD9_9BILA</name>
<dbReference type="InterPro" id="IPR041661">
    <property type="entry name" value="ZN622/Rei1/Reh1_Znf-C2H2"/>
</dbReference>
<keyword evidence="6" id="KW-0472">Membrane</keyword>
<dbReference type="PROSITE" id="PS00028">
    <property type="entry name" value="ZINC_FINGER_C2H2_1"/>
    <property type="match status" value="1"/>
</dbReference>
<feature type="domain" description="C2H2-type" evidence="7">
    <location>
        <begin position="144"/>
        <end position="173"/>
    </location>
</feature>
<feature type="transmembrane region" description="Helical" evidence="6">
    <location>
        <begin position="181"/>
        <end position="200"/>
    </location>
</feature>
<protein>
    <submittedName>
        <fullName evidence="10">C2H2-type domain-containing protein</fullName>
    </submittedName>
</protein>
<reference evidence="8 9" key="2">
    <citation type="submission" date="2018-11" db="EMBL/GenBank/DDBJ databases">
        <authorList>
            <consortium name="Pathogen Informatics"/>
        </authorList>
    </citation>
    <scope>NUCLEOTIDE SEQUENCE [LARGE SCALE GENOMIC DNA]</scope>
</reference>
<evidence type="ECO:0000256" key="5">
    <source>
        <dbReference type="PROSITE-ProRule" id="PRU00042"/>
    </source>
</evidence>
<comment type="similarity">
    <text evidence="4">Belongs to the ZNF277 family.</text>
</comment>
<dbReference type="PROSITE" id="PS50157">
    <property type="entry name" value="ZINC_FINGER_C2H2_2"/>
    <property type="match status" value="1"/>
</dbReference>
<dbReference type="Proteomes" id="UP000270296">
    <property type="component" value="Unassembled WGS sequence"/>
</dbReference>
<keyword evidence="9" id="KW-1185">Reference proteome</keyword>
<evidence type="ECO:0000256" key="6">
    <source>
        <dbReference type="SAM" id="Phobius"/>
    </source>
</evidence>
<dbReference type="SUPFAM" id="SSF57667">
    <property type="entry name" value="beta-beta-alpha zinc fingers"/>
    <property type="match status" value="1"/>
</dbReference>
<dbReference type="PANTHER" id="PTHR13267:SF3">
    <property type="entry name" value="ZINC FINGER PROTEIN 277"/>
    <property type="match status" value="1"/>
</dbReference>
<reference evidence="10" key="1">
    <citation type="submission" date="2016-06" db="UniProtKB">
        <authorList>
            <consortium name="WormBaseParasite"/>
        </authorList>
    </citation>
    <scope>IDENTIFICATION</scope>
</reference>
<keyword evidence="3" id="KW-0862">Zinc</keyword>
<dbReference type="SMART" id="SM00355">
    <property type="entry name" value="ZnF_C2H2"/>
    <property type="match status" value="2"/>
</dbReference>
<sequence length="201" mass="24557">YIEYWRHRFGETAIDKIFPRVVPAEDDPGKGVVDSYYLMSPKLQEDLQIRERLALRRLEEVLSCQQRERLDRSFDRVCLFCRYRVKGNRSKLIHHLYLIHQLNLGSPDNLVFVNEYLDLLASKIRECVEGRQLWRLLHRFCFRNQCIYCENTFENHESLMEHMRKKQHREVNPKNLYYDKFYVINYLVSVTIMHIAFLRYY</sequence>
<dbReference type="InterPro" id="IPR040048">
    <property type="entry name" value="ZNF277"/>
</dbReference>
<evidence type="ECO:0000313" key="8">
    <source>
        <dbReference type="EMBL" id="VDP52159.1"/>
    </source>
</evidence>
<dbReference type="EMBL" id="UZAM01019027">
    <property type="protein sequence ID" value="VDP52159.1"/>
    <property type="molecule type" value="Genomic_DNA"/>
</dbReference>
<dbReference type="Pfam" id="PF12756">
    <property type="entry name" value="zf-C2H2_2"/>
    <property type="match status" value="1"/>
</dbReference>
<gene>
    <name evidence="8" type="ORF">SBAD_LOCUS12837</name>
</gene>
<dbReference type="AlphaFoldDB" id="A0A183JAD9"/>
<dbReference type="InterPro" id="IPR013087">
    <property type="entry name" value="Znf_C2H2_type"/>
</dbReference>
<keyword evidence="1" id="KW-0479">Metal-binding</keyword>